<dbReference type="Proteomes" id="UP000663419">
    <property type="component" value="Chromosome 6"/>
</dbReference>
<reference evidence="1" key="1">
    <citation type="submission" date="2021-01" db="EMBL/GenBank/DDBJ databases">
        <title>Chromosome-level genome assembly of a human fungal pathogen reveals clustering of transcriptionally co-regulated genes.</title>
        <authorList>
            <person name="Voorhies M."/>
            <person name="Cohen S."/>
            <person name="Shea T.P."/>
            <person name="Petrus S."/>
            <person name="Munoz J.F."/>
            <person name="Poplawski S."/>
            <person name="Goldman W.E."/>
            <person name="Michael T."/>
            <person name="Cuomo C.A."/>
            <person name="Sil A."/>
            <person name="Beyhan S."/>
        </authorList>
    </citation>
    <scope>NUCLEOTIDE SEQUENCE</scope>
    <source>
        <strain evidence="1">H88</strain>
    </source>
</reference>
<protein>
    <submittedName>
        <fullName evidence="1">Uncharacterized protein</fullName>
    </submittedName>
</protein>
<dbReference type="VEuPathDB" id="FungiDB:I7I53_11567"/>
<gene>
    <name evidence="1" type="ORF">I7I53_11567</name>
</gene>
<dbReference type="AlphaFoldDB" id="A0A8A1LZN5"/>
<accession>A0A8A1LZN5</accession>
<evidence type="ECO:0000313" key="2">
    <source>
        <dbReference type="Proteomes" id="UP000663419"/>
    </source>
</evidence>
<name>A0A8A1LZN5_AJEC8</name>
<organism evidence="1 2">
    <name type="scientific">Ajellomyces capsulatus (strain H88)</name>
    <name type="common">Darling's disease fungus</name>
    <name type="synonym">Histoplasma capsulatum</name>
    <dbReference type="NCBI Taxonomy" id="544711"/>
    <lineage>
        <taxon>Eukaryota</taxon>
        <taxon>Fungi</taxon>
        <taxon>Dikarya</taxon>
        <taxon>Ascomycota</taxon>
        <taxon>Pezizomycotina</taxon>
        <taxon>Eurotiomycetes</taxon>
        <taxon>Eurotiomycetidae</taxon>
        <taxon>Onygenales</taxon>
        <taxon>Ajellomycetaceae</taxon>
        <taxon>Histoplasma</taxon>
    </lineage>
</organism>
<evidence type="ECO:0000313" key="1">
    <source>
        <dbReference type="EMBL" id="QSS57407.1"/>
    </source>
</evidence>
<proteinExistence type="predicted"/>
<sequence length="310" mass="34847">MNMYVNKNIHQGWSSSLFGSSAENMGDRILSDPRPSPWLISFEGGAIAENVRGSSVRDQMENDKRELGLRIDNLSGSCLSPPRINNNITAASPPRPNATTIIPIDSFYALAARAYQESIRFPDSPPPSVWAPGDPLHPYYTQILSAFFVNFYEQLQLQQHQHQGAPTRMTKDAFYAEWLKHSRSVLDNIRADWGKQARGFGAGSATATTTIAIKTTANNTVHRPAANVALQQTMLQPVAPPDEGWRRGEPLHPYYVLMLGRFEDQLRSLLEAEFGGSVVFEERALQAGIFEFEVIIMREYRKMWIEMFGL</sequence>
<dbReference type="EMBL" id="CP069107">
    <property type="protein sequence ID" value="QSS57407.1"/>
    <property type="molecule type" value="Genomic_DNA"/>
</dbReference>